<name>A0ABD0U0F2_DENTH</name>
<dbReference type="PANTHER" id="PTHR23272">
    <property type="entry name" value="BED FINGER-RELATED"/>
    <property type="match status" value="1"/>
</dbReference>
<dbReference type="EMBL" id="JANQDX010000018">
    <property type="protein sequence ID" value="KAL0905278.1"/>
    <property type="molecule type" value="Genomic_DNA"/>
</dbReference>
<protein>
    <recommendedName>
        <fullName evidence="1">hAT-like transposase RNase-H fold domain-containing protein</fullName>
    </recommendedName>
</protein>
<dbReference type="InterPro" id="IPR025525">
    <property type="entry name" value="hAT-like_transposase_RNase-H"/>
</dbReference>
<dbReference type="AlphaFoldDB" id="A0ABD0U0F2"/>
<feature type="domain" description="hAT-like transposase RNase-H fold" evidence="1">
    <location>
        <begin position="1"/>
        <end position="62"/>
    </location>
</feature>
<evidence type="ECO:0000259" key="1">
    <source>
        <dbReference type="Pfam" id="PF14372"/>
    </source>
</evidence>
<proteinExistence type="predicted"/>
<comment type="caution">
    <text evidence="2">The sequence shown here is derived from an EMBL/GenBank/DDBJ whole genome shotgun (WGS) entry which is preliminary data.</text>
</comment>
<organism evidence="2 3">
    <name type="scientific">Dendrobium thyrsiflorum</name>
    <name type="common">Pinecone-like raceme dendrobium</name>
    <name type="synonym">Orchid</name>
    <dbReference type="NCBI Taxonomy" id="117978"/>
    <lineage>
        <taxon>Eukaryota</taxon>
        <taxon>Viridiplantae</taxon>
        <taxon>Streptophyta</taxon>
        <taxon>Embryophyta</taxon>
        <taxon>Tracheophyta</taxon>
        <taxon>Spermatophyta</taxon>
        <taxon>Magnoliopsida</taxon>
        <taxon>Liliopsida</taxon>
        <taxon>Asparagales</taxon>
        <taxon>Orchidaceae</taxon>
        <taxon>Epidendroideae</taxon>
        <taxon>Malaxideae</taxon>
        <taxon>Dendrobiinae</taxon>
        <taxon>Dendrobium</taxon>
    </lineage>
</organism>
<keyword evidence="3" id="KW-1185">Reference proteome</keyword>
<gene>
    <name evidence="2" type="ORF">M5K25_023686</name>
</gene>
<evidence type="ECO:0000313" key="3">
    <source>
        <dbReference type="Proteomes" id="UP001552299"/>
    </source>
</evidence>
<dbReference type="PANTHER" id="PTHR23272:SF183">
    <property type="entry name" value="ZINC FINGER BED DOMAIN-CONTAINING PROTEIN RICESLEEPER 1-LIKE"/>
    <property type="match status" value="1"/>
</dbReference>
<sequence>MKDKFDKYWVECNILMAFGAVMDPRMKFVVIEYAYPMIYSGEESMRNVLLVRNLIYEIYEEYVLSSEVEVEGVRGSASAVIGHFLLDCCYFKILLSA</sequence>
<dbReference type="Proteomes" id="UP001552299">
    <property type="component" value="Unassembled WGS sequence"/>
</dbReference>
<evidence type="ECO:0000313" key="2">
    <source>
        <dbReference type="EMBL" id="KAL0905278.1"/>
    </source>
</evidence>
<dbReference type="Pfam" id="PF14372">
    <property type="entry name" value="hAT-like_RNase-H"/>
    <property type="match status" value="1"/>
</dbReference>
<accession>A0ABD0U0F2</accession>
<reference evidence="2 3" key="1">
    <citation type="journal article" date="2024" name="Plant Biotechnol. J.">
        <title>Dendrobium thyrsiflorum genome and its molecular insights into genes involved in important horticultural traits.</title>
        <authorList>
            <person name="Chen B."/>
            <person name="Wang J.Y."/>
            <person name="Zheng P.J."/>
            <person name="Li K.L."/>
            <person name="Liang Y.M."/>
            <person name="Chen X.F."/>
            <person name="Zhang C."/>
            <person name="Zhao X."/>
            <person name="He X."/>
            <person name="Zhang G.Q."/>
            <person name="Liu Z.J."/>
            <person name="Xu Q."/>
        </authorList>
    </citation>
    <scope>NUCLEOTIDE SEQUENCE [LARGE SCALE GENOMIC DNA]</scope>
    <source>
        <strain evidence="2">GZMU011</strain>
    </source>
</reference>